<evidence type="ECO:0000313" key="1">
    <source>
        <dbReference type="EMBL" id="QII46262.1"/>
    </source>
</evidence>
<evidence type="ECO:0000313" key="2">
    <source>
        <dbReference type="Proteomes" id="UP000502928"/>
    </source>
</evidence>
<dbReference type="EMBL" id="CP049616">
    <property type="protein sequence ID" value="QII46262.1"/>
    <property type="molecule type" value="Genomic_DNA"/>
</dbReference>
<keyword evidence="2" id="KW-1185">Reference proteome</keyword>
<accession>A0A6G7J745</accession>
<gene>
    <name evidence="1" type="ORF">GVT53_16770</name>
</gene>
<protein>
    <submittedName>
        <fullName evidence="1">Sce7726 family protein</fullName>
    </submittedName>
</protein>
<name>A0A6G7J745_9FLAO</name>
<sequence>MGNASSFTINQLRDYSTLFSRNQVKSWLKQDFTSIYKKMNRYDEDWFENNNSSFLEYLRYIYKILENNYQNEYVFKNSFLNEILINDIISGDSKVFSEFRIGNAVADLVLFNGTSKVFEIKTEMDSAKRLDIQLKNYRTAFNEIYLIIPESKSKEYTYLEQEIGIITYQPNDLEKFKITRKATSNETVDPNVIMEVFHTNEYKGLVLEYFGSLPRMTSFNQFEKCKELILQIPNHILNSYFISIMKRRQKQVAIAKKHYKEFNQISLALKLTTTERKELIGLLKSPIKQTPYVLSTA</sequence>
<dbReference type="InterPro" id="IPR047729">
    <property type="entry name" value="Sce7726-like"/>
</dbReference>
<dbReference type="Proteomes" id="UP000502928">
    <property type="component" value="Chromosome"/>
</dbReference>
<reference evidence="1 2" key="1">
    <citation type="submission" date="2020-02" db="EMBL/GenBank/DDBJ databases">
        <title>Complete genome of Muricauda sp. 501str8.</title>
        <authorList>
            <person name="Dong B."/>
            <person name="Zhu S."/>
            <person name="Yang J."/>
            <person name="Chen J."/>
        </authorList>
    </citation>
    <scope>NUCLEOTIDE SEQUENCE [LARGE SCALE GENOMIC DNA]</scope>
    <source>
        <strain evidence="1 2">501str8</strain>
    </source>
</reference>
<dbReference type="KEGG" id="mut:GVT53_16770"/>
<dbReference type="NCBIfam" id="NF033832">
    <property type="entry name" value="sce7726_fam"/>
    <property type="match status" value="1"/>
</dbReference>
<proteinExistence type="predicted"/>
<organism evidence="1 2">
    <name type="scientific">Flagellimonas oceani</name>
    <dbReference type="NCBI Taxonomy" id="2698672"/>
    <lineage>
        <taxon>Bacteria</taxon>
        <taxon>Pseudomonadati</taxon>
        <taxon>Bacteroidota</taxon>
        <taxon>Flavobacteriia</taxon>
        <taxon>Flavobacteriales</taxon>
        <taxon>Flavobacteriaceae</taxon>
        <taxon>Flagellimonas</taxon>
    </lineage>
</organism>
<dbReference type="AlphaFoldDB" id="A0A6G7J745"/>